<reference evidence="1 2" key="1">
    <citation type="journal article" date="2015" name="Genome Announc.">
        <title>Draft Genome Sequence of Cyanobacterium Hassallia byssoidea Strain VB512170, Isolated from Monuments in India.</title>
        <authorList>
            <person name="Singh D."/>
            <person name="Chandrababunaidu M.M."/>
            <person name="Panda A."/>
            <person name="Sen D."/>
            <person name="Bhattacharyya S."/>
            <person name="Adhikary S.P."/>
            <person name="Tripathy S."/>
        </authorList>
    </citation>
    <scope>NUCLEOTIDE SEQUENCE [LARGE SCALE GENOMIC DNA]</scope>
    <source>
        <strain evidence="1 2">VB512170</strain>
    </source>
</reference>
<proteinExistence type="predicted"/>
<evidence type="ECO:0000313" key="2">
    <source>
        <dbReference type="Proteomes" id="UP000031549"/>
    </source>
</evidence>
<dbReference type="EMBL" id="JTCM02000038">
    <property type="protein sequence ID" value="NEU74307.1"/>
    <property type="molecule type" value="Genomic_DNA"/>
</dbReference>
<accession>A0A846H9R2</accession>
<dbReference type="Proteomes" id="UP000031549">
    <property type="component" value="Unassembled WGS sequence"/>
</dbReference>
<protein>
    <submittedName>
        <fullName evidence="1">Uncharacterized protein</fullName>
    </submittedName>
</protein>
<dbReference type="AlphaFoldDB" id="A0A846H9R2"/>
<organism evidence="1 2">
    <name type="scientific">Hassallia byssoidea VB512170</name>
    <dbReference type="NCBI Taxonomy" id="1304833"/>
    <lineage>
        <taxon>Bacteria</taxon>
        <taxon>Bacillati</taxon>
        <taxon>Cyanobacteriota</taxon>
        <taxon>Cyanophyceae</taxon>
        <taxon>Nostocales</taxon>
        <taxon>Tolypothrichaceae</taxon>
        <taxon>Hassallia</taxon>
    </lineage>
</organism>
<sequence length="58" mass="5973">MGNGETRGQGEPVRCGGSAVMFVTPMSDCRRVSRVEASGVDKGSQCVAEAARSCSLPP</sequence>
<comment type="caution">
    <text evidence="1">The sequence shown here is derived from an EMBL/GenBank/DDBJ whole genome shotgun (WGS) entry which is preliminary data.</text>
</comment>
<gene>
    <name evidence="1" type="ORF">PI95_017510</name>
</gene>
<keyword evidence="2" id="KW-1185">Reference proteome</keyword>
<evidence type="ECO:0000313" key="1">
    <source>
        <dbReference type="EMBL" id="NEU74307.1"/>
    </source>
</evidence>
<name>A0A846H9R2_9CYAN</name>